<keyword evidence="2" id="KW-1185">Reference proteome</keyword>
<comment type="caution">
    <text evidence="1">The sequence shown here is derived from an EMBL/GenBank/DDBJ whole genome shotgun (WGS) entry which is preliminary data.</text>
</comment>
<sequence length="218" mass="23674">MASVSLGLLVDLDNFMYSLGLSYLPVSTSSLIFATQLSFTTLFVFVKVRHRSTAYSINAIVLMTVGTIILAIRKGGDRPPNVSDGAYLLRFFVTLILPCTEFAYTKLSKAIPREASAYGLGETKYCVVLLSLAITSQLLFIGSLGIFFYTSSFCAGVLAATLLPLTKVPSVIAYKERFTAEKGLALALSLWGFVPYFYGEYEKSKSQNTAPSSADNSV</sequence>
<protein>
    <submittedName>
        <fullName evidence="1">Uncharacterized protein</fullName>
    </submittedName>
</protein>
<proteinExistence type="predicted"/>
<name>A0ACC2KD48_PERAE</name>
<evidence type="ECO:0000313" key="2">
    <source>
        <dbReference type="Proteomes" id="UP001234297"/>
    </source>
</evidence>
<dbReference type="Proteomes" id="UP001234297">
    <property type="component" value="Chromosome 4"/>
</dbReference>
<organism evidence="1 2">
    <name type="scientific">Persea americana</name>
    <name type="common">Avocado</name>
    <dbReference type="NCBI Taxonomy" id="3435"/>
    <lineage>
        <taxon>Eukaryota</taxon>
        <taxon>Viridiplantae</taxon>
        <taxon>Streptophyta</taxon>
        <taxon>Embryophyta</taxon>
        <taxon>Tracheophyta</taxon>
        <taxon>Spermatophyta</taxon>
        <taxon>Magnoliopsida</taxon>
        <taxon>Magnoliidae</taxon>
        <taxon>Laurales</taxon>
        <taxon>Lauraceae</taxon>
        <taxon>Persea</taxon>
    </lineage>
</organism>
<gene>
    <name evidence="1" type="ORF">MRB53_015266</name>
</gene>
<evidence type="ECO:0000313" key="1">
    <source>
        <dbReference type="EMBL" id="KAJ8619080.1"/>
    </source>
</evidence>
<reference evidence="1 2" key="1">
    <citation type="journal article" date="2022" name="Hortic Res">
        <title>A haplotype resolved chromosomal level avocado genome allows analysis of novel avocado genes.</title>
        <authorList>
            <person name="Nath O."/>
            <person name="Fletcher S.J."/>
            <person name="Hayward A."/>
            <person name="Shaw L.M."/>
            <person name="Masouleh A.K."/>
            <person name="Furtado A."/>
            <person name="Henry R.J."/>
            <person name="Mitter N."/>
        </authorList>
    </citation>
    <scope>NUCLEOTIDE SEQUENCE [LARGE SCALE GENOMIC DNA]</scope>
    <source>
        <strain evidence="2">cv. Hass</strain>
    </source>
</reference>
<dbReference type="EMBL" id="CM056812">
    <property type="protein sequence ID" value="KAJ8619080.1"/>
    <property type="molecule type" value="Genomic_DNA"/>
</dbReference>
<accession>A0ACC2KD48</accession>